<keyword evidence="3" id="KW-0408">Iron</keyword>
<dbReference type="PANTHER" id="PTHR39157">
    <property type="entry name" value="INTEGRAL MEMBRANE PROTEIN-RELATED"/>
    <property type="match status" value="1"/>
</dbReference>
<feature type="transmembrane region" description="Helical" evidence="5">
    <location>
        <begin position="89"/>
        <end position="115"/>
    </location>
</feature>
<proteinExistence type="predicted"/>
<sequence length="304" mass="32962">MGQLNIHSQRGYFLYMKLKTSWVNQSWPLRIMRLWLGVTWIYAGWDKASDPGFLTSGSTTFIGTQLSAFATNSPIGFALNSVSENATQIGIFVMLAEFAIGAATLLWIAPTWAAFGGFVMSLGLWLSSSWQVQPYFLASNSAYTILWLTYFLFLYGSRRNNKVTIDRRGFLRFSTVAAFAVAATALGKVFPKTGASSGSAGENSVSKKIIEDASFKVGETFNFESKAGTPAVLFRTKAGVFAYSAVCTHEGCTVQFNSASKNLQCGCHGAVFDPFDGAKVVTGPTNQPLAKIKVATEGSWIVES</sequence>
<dbReference type="Gene3D" id="2.102.10.10">
    <property type="entry name" value="Rieske [2Fe-2S] iron-sulphur domain"/>
    <property type="match status" value="1"/>
</dbReference>
<feature type="domain" description="Rieske" evidence="6">
    <location>
        <begin position="207"/>
        <end position="303"/>
    </location>
</feature>
<reference evidence="7" key="1">
    <citation type="submission" date="2014-05" db="EMBL/GenBank/DDBJ databases">
        <title>Key roles for freshwater Actinobacteria revealed by deep metagenomic sequencing.</title>
        <authorList>
            <person name="Ghai R."/>
            <person name="Mizuno C.M."/>
            <person name="Picazo A."/>
            <person name="Camacho A."/>
            <person name="Rodriguez-Valera F."/>
        </authorList>
    </citation>
    <scope>NUCLEOTIDE SEQUENCE</scope>
</reference>
<dbReference type="CDD" id="cd03467">
    <property type="entry name" value="Rieske"/>
    <property type="match status" value="1"/>
</dbReference>
<evidence type="ECO:0000256" key="5">
    <source>
        <dbReference type="SAM" id="Phobius"/>
    </source>
</evidence>
<comment type="caution">
    <text evidence="7">The sequence shown here is derived from an EMBL/GenBank/DDBJ whole genome shotgun (WGS) entry which is preliminary data.</text>
</comment>
<dbReference type="InterPro" id="IPR036922">
    <property type="entry name" value="Rieske_2Fe-2S_sf"/>
</dbReference>
<evidence type="ECO:0000256" key="4">
    <source>
        <dbReference type="ARBA" id="ARBA00023014"/>
    </source>
</evidence>
<keyword evidence="4" id="KW-0411">Iron-sulfur</keyword>
<protein>
    <recommendedName>
        <fullName evidence="6">Rieske domain-containing protein</fullName>
    </recommendedName>
</protein>
<dbReference type="AlphaFoldDB" id="A0A094QM42"/>
<evidence type="ECO:0000259" key="6">
    <source>
        <dbReference type="PROSITE" id="PS51296"/>
    </source>
</evidence>
<dbReference type="PROSITE" id="PS51296">
    <property type="entry name" value="RIESKE"/>
    <property type="match status" value="1"/>
</dbReference>
<feature type="transmembrane region" description="Helical" evidence="5">
    <location>
        <begin position="135"/>
        <end position="157"/>
    </location>
</feature>
<keyword evidence="1" id="KW-0001">2Fe-2S</keyword>
<organism evidence="7">
    <name type="scientific">freshwater metagenome</name>
    <dbReference type="NCBI Taxonomy" id="449393"/>
    <lineage>
        <taxon>unclassified sequences</taxon>
        <taxon>metagenomes</taxon>
        <taxon>ecological metagenomes</taxon>
    </lineage>
</organism>
<dbReference type="InterPro" id="IPR007301">
    <property type="entry name" value="DoxD"/>
</dbReference>
<gene>
    <name evidence="7" type="ORF">GM50_16775</name>
</gene>
<evidence type="ECO:0000256" key="2">
    <source>
        <dbReference type="ARBA" id="ARBA00022723"/>
    </source>
</evidence>
<dbReference type="PANTHER" id="PTHR39157:SF1">
    <property type="entry name" value="DOXX FAMILY PROTEIN"/>
    <property type="match status" value="1"/>
</dbReference>
<dbReference type="Pfam" id="PF00355">
    <property type="entry name" value="Rieske"/>
    <property type="match status" value="1"/>
</dbReference>
<keyword evidence="5" id="KW-0472">Membrane</keyword>
<dbReference type="InterPro" id="IPR017941">
    <property type="entry name" value="Rieske_2Fe-2S"/>
</dbReference>
<dbReference type="SUPFAM" id="SSF50022">
    <property type="entry name" value="ISP domain"/>
    <property type="match status" value="1"/>
</dbReference>
<dbReference type="GO" id="GO:0051537">
    <property type="term" value="F:2 iron, 2 sulfur cluster binding"/>
    <property type="evidence" value="ECO:0007669"/>
    <property type="project" value="UniProtKB-KW"/>
</dbReference>
<feature type="transmembrane region" description="Helical" evidence="5">
    <location>
        <begin position="169"/>
        <end position="190"/>
    </location>
</feature>
<name>A0A094QM42_9ZZZZ</name>
<dbReference type="Pfam" id="PF04173">
    <property type="entry name" value="DoxD"/>
    <property type="match status" value="1"/>
</dbReference>
<dbReference type="EMBL" id="JNSK01000090">
    <property type="protein sequence ID" value="KGA15581.1"/>
    <property type="molecule type" value="Genomic_DNA"/>
</dbReference>
<keyword evidence="5" id="KW-1133">Transmembrane helix</keyword>
<evidence type="ECO:0000256" key="1">
    <source>
        <dbReference type="ARBA" id="ARBA00022714"/>
    </source>
</evidence>
<evidence type="ECO:0000256" key="3">
    <source>
        <dbReference type="ARBA" id="ARBA00023004"/>
    </source>
</evidence>
<evidence type="ECO:0000313" key="7">
    <source>
        <dbReference type="EMBL" id="KGA15581.1"/>
    </source>
</evidence>
<dbReference type="GO" id="GO:0046872">
    <property type="term" value="F:metal ion binding"/>
    <property type="evidence" value="ECO:0007669"/>
    <property type="project" value="UniProtKB-KW"/>
</dbReference>
<accession>A0A094QM42</accession>
<keyword evidence="2" id="KW-0479">Metal-binding</keyword>
<keyword evidence="5" id="KW-0812">Transmembrane</keyword>